<sequence>MHSGPMSPEARRRKQTLLPAEHHRSTARGPSAGGIGGGPTNAAAAGGAAAHHQHILPTHLASTQQQLALGSPHASSASPAGGECRPEAPCLKCRQACTCSWCEDQGNTCTNRQSCSMRGKQCATCNASECRGKRAKRLRAHLGITEVRRPGYSAASTSTYLGSVRSPYATTDPACATSSSSAAAAAQQSMAAPAVPPSQAAPSAAAGHHHHHHHHHNWGARAVFGDHKYPTIRTGAPSTRVQMDALMHKCTMAATTGRQWQRVSTRDPQSGSYACRDDNNNNIRLELSGSVLGKLSGFVVVASVAAELGLDKIPDTTSIQGAVVLTAGHNVDVEPWGAPDHHKALLLITVAGDTVVAVAKTDGTAHQHHPHQHPLPNLFRTNPAQSNCVFQLFYASRGDLVYVPPGASYQTRHIGNDHILLVVKIEPLSFTSLDANRPLSVVPPVSYLAYPLGGAANHISNDPLRRQGLAQHQHQPAPAPSGGPGI</sequence>
<proteinExistence type="predicted"/>
<evidence type="ECO:0000313" key="3">
    <source>
        <dbReference type="EMBL" id="KAJ8614313.1"/>
    </source>
</evidence>
<protein>
    <submittedName>
        <fullName evidence="2">Uncharacterized protein</fullName>
    </submittedName>
</protein>
<dbReference type="Proteomes" id="UP001230188">
    <property type="component" value="Unassembled WGS sequence"/>
</dbReference>
<evidence type="ECO:0000313" key="2">
    <source>
        <dbReference type="EMBL" id="KAJ8606488.1"/>
    </source>
</evidence>
<evidence type="ECO:0000256" key="1">
    <source>
        <dbReference type="SAM" id="MobiDB-lite"/>
    </source>
</evidence>
<accession>A0AAD7XMI2</accession>
<reference evidence="2" key="1">
    <citation type="submission" date="2023-01" db="EMBL/GenBank/DDBJ databases">
        <title>Metagenome sequencing of chrysophaentin producing Chrysophaeum taylorii.</title>
        <authorList>
            <person name="Davison J."/>
            <person name="Bewley C."/>
        </authorList>
    </citation>
    <scope>NUCLEOTIDE SEQUENCE</scope>
    <source>
        <strain evidence="2">NIES-1699</strain>
    </source>
</reference>
<feature type="compositionally biased region" description="Basic residues" evidence="1">
    <location>
        <begin position="207"/>
        <end position="217"/>
    </location>
</feature>
<dbReference type="AlphaFoldDB" id="A0AAD7XMI2"/>
<feature type="compositionally biased region" description="Low complexity" evidence="1">
    <location>
        <begin position="187"/>
        <end position="206"/>
    </location>
</feature>
<comment type="caution">
    <text evidence="2">The sequence shown here is derived from an EMBL/GenBank/DDBJ whole genome shotgun (WGS) entry which is preliminary data.</text>
</comment>
<gene>
    <name evidence="2" type="ORF">CTAYLR_005868</name>
    <name evidence="3" type="ORF">CTAYLR_005895</name>
</gene>
<feature type="region of interest" description="Disordered" evidence="1">
    <location>
        <begin position="187"/>
        <end position="217"/>
    </location>
</feature>
<dbReference type="EMBL" id="JAQMWT010000006">
    <property type="protein sequence ID" value="KAJ8614313.1"/>
    <property type="molecule type" value="Genomic_DNA"/>
</dbReference>
<feature type="compositionally biased region" description="Low complexity" evidence="1">
    <location>
        <begin position="40"/>
        <end position="50"/>
    </location>
</feature>
<evidence type="ECO:0000313" key="4">
    <source>
        <dbReference type="Proteomes" id="UP001230188"/>
    </source>
</evidence>
<organism evidence="2 4">
    <name type="scientific">Chrysophaeum taylorii</name>
    <dbReference type="NCBI Taxonomy" id="2483200"/>
    <lineage>
        <taxon>Eukaryota</taxon>
        <taxon>Sar</taxon>
        <taxon>Stramenopiles</taxon>
        <taxon>Ochrophyta</taxon>
        <taxon>Pelagophyceae</taxon>
        <taxon>Pelagomonadales</taxon>
        <taxon>Pelagomonadaceae</taxon>
        <taxon>Chrysophaeum</taxon>
    </lineage>
</organism>
<name>A0AAD7XMI2_9STRA</name>
<dbReference type="EMBL" id="JAQMWT010000268">
    <property type="protein sequence ID" value="KAJ8606488.1"/>
    <property type="molecule type" value="Genomic_DNA"/>
</dbReference>
<keyword evidence="4" id="KW-1185">Reference proteome</keyword>
<feature type="region of interest" description="Disordered" evidence="1">
    <location>
        <begin position="1"/>
        <end position="52"/>
    </location>
</feature>